<sequence>MKKQVGIEALAIAVPRRYVDIEELARARGVDPAKYTAGLGAKEMAVADPGEDAVALAATAAARLLRTHAVDPAKLGMLVVGTETGVDHSKPVASHVQGLLKLPTSMRVYDAQHACYGGTAGLMAAVEWIASGAAAGRSALVVCSDIARYGLNTAGEPTQGGGAVALLVSEQPDLLAVDVGLNGSCSMDVYDFWRPIGRREAVVDGHYSIKCYTDALSGAYRNWRERALAHEVVRWGSTMPGEQLARILYHVPFCKMARKAHTQLRLCDIEDAPNAPPSTPEAREEKAKSSASYTAQVASSLDLNARVGNVYTASLYLALAGLLNTEGGALAGQRVGLLSYGSGCASEFYSGVVGDKAAKRMATTNVEAVMAKRERVSVEEYERIMRLPYEAPEPLSPEPGEFRLAEIRDHKRHYIQGAAS</sequence>
<dbReference type="EMBL" id="JAQNDM010000002">
    <property type="protein sequence ID" value="MDC0711492.1"/>
    <property type="molecule type" value="Genomic_DNA"/>
</dbReference>
<accession>A0ABT5DCU1</accession>
<evidence type="ECO:0000256" key="2">
    <source>
        <dbReference type="ARBA" id="ARBA00022679"/>
    </source>
</evidence>
<comment type="caution">
    <text evidence="5">The sequence shown here is derived from an EMBL/GenBank/DDBJ whole genome shotgun (WGS) entry which is preliminary data.</text>
</comment>
<evidence type="ECO:0000259" key="4">
    <source>
        <dbReference type="Pfam" id="PF08540"/>
    </source>
</evidence>
<keyword evidence="2" id="KW-0808">Transferase</keyword>
<reference evidence="5 6" key="1">
    <citation type="submission" date="2022-11" db="EMBL/GenBank/DDBJ databases">
        <title>Minimal conservation of predation-associated metabolite biosynthetic gene clusters underscores biosynthetic potential of Myxococcota including descriptions for ten novel species: Archangium lansinium sp. nov., Myxococcus landrumus sp. nov., Nannocystis bai.</title>
        <authorList>
            <person name="Ahearne A."/>
            <person name="Stevens C."/>
            <person name="Dowd S."/>
        </authorList>
    </citation>
    <scope>NUCLEOTIDE SEQUENCE [LARGE SCALE GENOMIC DNA]</scope>
    <source>
        <strain evidence="5 6">NCWAL01</strain>
    </source>
</reference>
<proteinExistence type="inferred from homology"/>
<keyword evidence="6" id="KW-1185">Reference proteome</keyword>
<dbReference type="Pfam" id="PF01154">
    <property type="entry name" value="HMG_CoA_synt_N"/>
    <property type="match status" value="1"/>
</dbReference>
<evidence type="ECO:0000259" key="3">
    <source>
        <dbReference type="Pfam" id="PF01154"/>
    </source>
</evidence>
<evidence type="ECO:0000313" key="6">
    <source>
        <dbReference type="Proteomes" id="UP001221838"/>
    </source>
</evidence>
<feature type="domain" description="Hydroxymethylglutaryl-coenzyme A synthase C-terminal" evidence="4">
    <location>
        <begin position="176"/>
        <end position="275"/>
    </location>
</feature>
<dbReference type="RefSeq" id="WP_272141450.1">
    <property type="nucleotide sequence ID" value="NZ_JAQNDM010000002.1"/>
</dbReference>
<protein>
    <submittedName>
        <fullName evidence="5">Hydroxymethylglutaryl-CoA synthase</fullName>
    </submittedName>
</protein>
<dbReference type="Proteomes" id="UP001221838">
    <property type="component" value="Unassembled WGS sequence"/>
</dbReference>
<organism evidence="5 6">
    <name type="scientific">Stigmatella ashevillensis</name>
    <dbReference type="NCBI Taxonomy" id="2995309"/>
    <lineage>
        <taxon>Bacteria</taxon>
        <taxon>Pseudomonadati</taxon>
        <taxon>Myxococcota</taxon>
        <taxon>Myxococcia</taxon>
        <taxon>Myxococcales</taxon>
        <taxon>Cystobacterineae</taxon>
        <taxon>Archangiaceae</taxon>
        <taxon>Stigmatella</taxon>
    </lineage>
</organism>
<gene>
    <name evidence="5" type="ORF">POL68_23680</name>
</gene>
<dbReference type="Pfam" id="PF08540">
    <property type="entry name" value="HMG_CoA_synt_C"/>
    <property type="match status" value="2"/>
</dbReference>
<dbReference type="PANTHER" id="PTHR43323">
    <property type="entry name" value="3-HYDROXY-3-METHYLGLUTARYL COENZYME A SYNTHASE"/>
    <property type="match status" value="1"/>
</dbReference>
<dbReference type="InterPro" id="IPR016039">
    <property type="entry name" value="Thiolase-like"/>
</dbReference>
<comment type="similarity">
    <text evidence="1">Belongs to the thiolase-like superfamily. HMG-CoA synthase family.</text>
</comment>
<feature type="domain" description="Hydroxymethylglutaryl-coenzyme A synthase N-terminal" evidence="3">
    <location>
        <begin position="3"/>
        <end position="169"/>
    </location>
</feature>
<evidence type="ECO:0000256" key="1">
    <source>
        <dbReference type="ARBA" id="ARBA00007061"/>
    </source>
</evidence>
<feature type="domain" description="Hydroxymethylglutaryl-coenzyme A synthase C-terminal" evidence="4">
    <location>
        <begin position="289"/>
        <end position="387"/>
    </location>
</feature>
<dbReference type="SUPFAM" id="SSF53901">
    <property type="entry name" value="Thiolase-like"/>
    <property type="match status" value="2"/>
</dbReference>
<dbReference type="InterPro" id="IPR013528">
    <property type="entry name" value="HMG_CoA_synth_N"/>
</dbReference>
<dbReference type="Gene3D" id="3.40.47.10">
    <property type="match status" value="2"/>
</dbReference>
<dbReference type="InterPro" id="IPR013746">
    <property type="entry name" value="HMG_CoA_synt_C_dom"/>
</dbReference>
<name>A0ABT5DCU1_9BACT</name>
<evidence type="ECO:0000313" key="5">
    <source>
        <dbReference type="EMBL" id="MDC0711492.1"/>
    </source>
</evidence>
<dbReference type="PANTHER" id="PTHR43323:SF2">
    <property type="entry name" value="HYDROXYMETHYLGLUTARYL-COA SYNTHASE"/>
    <property type="match status" value="1"/>
</dbReference>
<dbReference type="CDD" id="cd00827">
    <property type="entry name" value="init_cond_enzymes"/>
    <property type="match status" value="1"/>
</dbReference>